<protein>
    <submittedName>
        <fullName evidence="1">Uncharacterized protein</fullName>
    </submittedName>
</protein>
<organism evidence="1 2">
    <name type="scientific">Rhizophagus clarus</name>
    <dbReference type="NCBI Taxonomy" id="94130"/>
    <lineage>
        <taxon>Eukaryota</taxon>
        <taxon>Fungi</taxon>
        <taxon>Fungi incertae sedis</taxon>
        <taxon>Mucoromycota</taxon>
        <taxon>Glomeromycotina</taxon>
        <taxon>Glomeromycetes</taxon>
        <taxon>Glomerales</taxon>
        <taxon>Glomeraceae</taxon>
        <taxon>Rhizophagus</taxon>
    </lineage>
</organism>
<proteinExistence type="predicted"/>
<dbReference type="Proteomes" id="UP000615446">
    <property type="component" value="Unassembled WGS sequence"/>
</dbReference>
<sequence>MKILEIKIFQVEASKLKQSSPTGSVVYWFTITRVKSVEVIINKYYISFLAKNWCDIMDLIFLRHRNIPLYCNDTIVLVTCRCIVDQIDLFNLINTL</sequence>
<name>A0A8H3QRT0_9GLOM</name>
<accession>A0A8H3QRT0</accession>
<dbReference type="EMBL" id="BLAL01000183">
    <property type="protein sequence ID" value="GES89092.1"/>
    <property type="molecule type" value="Genomic_DNA"/>
</dbReference>
<gene>
    <name evidence="1" type="ORF">RCL2_001600600</name>
</gene>
<dbReference type="AlphaFoldDB" id="A0A8H3QRT0"/>
<reference evidence="1" key="1">
    <citation type="submission" date="2019-10" db="EMBL/GenBank/DDBJ databases">
        <title>Conservation and host-specific expression of non-tandemly repeated heterogenous ribosome RNA gene in arbuscular mycorrhizal fungi.</title>
        <authorList>
            <person name="Maeda T."/>
            <person name="Kobayashi Y."/>
            <person name="Nakagawa T."/>
            <person name="Ezawa T."/>
            <person name="Yamaguchi K."/>
            <person name="Bino T."/>
            <person name="Nishimoto Y."/>
            <person name="Shigenobu S."/>
            <person name="Kawaguchi M."/>
        </authorList>
    </citation>
    <scope>NUCLEOTIDE SEQUENCE</scope>
    <source>
        <strain evidence="1">HR1</strain>
    </source>
</reference>
<evidence type="ECO:0000313" key="2">
    <source>
        <dbReference type="Proteomes" id="UP000615446"/>
    </source>
</evidence>
<evidence type="ECO:0000313" key="1">
    <source>
        <dbReference type="EMBL" id="GES89092.1"/>
    </source>
</evidence>
<comment type="caution">
    <text evidence="1">The sequence shown here is derived from an EMBL/GenBank/DDBJ whole genome shotgun (WGS) entry which is preliminary data.</text>
</comment>